<proteinExistence type="predicted"/>
<evidence type="ECO:0000313" key="1">
    <source>
        <dbReference type="EMBL" id="CAB4153956.1"/>
    </source>
</evidence>
<dbReference type="EMBL" id="LR798359">
    <property type="protein sequence ID" value="CAB5225836.1"/>
    <property type="molecule type" value="Genomic_DNA"/>
</dbReference>
<gene>
    <name evidence="1" type="ORF">UFOVP640_40</name>
    <name evidence="2" type="ORF">UFOVP759_4</name>
</gene>
<evidence type="ECO:0000313" key="2">
    <source>
        <dbReference type="EMBL" id="CAB5225836.1"/>
    </source>
</evidence>
<protein>
    <submittedName>
        <fullName evidence="1">Uncharacterized protein</fullName>
    </submittedName>
</protein>
<accession>A0A6J5N912</accession>
<dbReference type="EMBL" id="LR796599">
    <property type="protein sequence ID" value="CAB4153956.1"/>
    <property type="molecule type" value="Genomic_DNA"/>
</dbReference>
<reference evidence="1" key="1">
    <citation type="submission" date="2020-04" db="EMBL/GenBank/DDBJ databases">
        <authorList>
            <person name="Chiriac C."/>
            <person name="Salcher M."/>
            <person name="Ghai R."/>
            <person name="Kavagutti S V."/>
        </authorList>
    </citation>
    <scope>NUCLEOTIDE SEQUENCE</scope>
</reference>
<name>A0A6J5N912_9CAUD</name>
<sequence>MTSIALSYLPGSTAQAVTVWTGTGEVSIAIDPVTTPALSVATQTTANNCVLTHTIGDGTPGQTYNLSIVQGDQAPQTFTVTREAQP</sequence>
<organism evidence="1">
    <name type="scientific">uncultured Caudovirales phage</name>
    <dbReference type="NCBI Taxonomy" id="2100421"/>
    <lineage>
        <taxon>Viruses</taxon>
        <taxon>Duplodnaviria</taxon>
        <taxon>Heunggongvirae</taxon>
        <taxon>Uroviricota</taxon>
        <taxon>Caudoviricetes</taxon>
        <taxon>Peduoviridae</taxon>
        <taxon>Maltschvirus</taxon>
        <taxon>Maltschvirus maltsch</taxon>
    </lineage>
</organism>